<keyword evidence="8" id="KW-0119">Carbohydrate metabolism</keyword>
<dbReference type="Gene3D" id="3.20.20.80">
    <property type="entry name" value="Glycosidases"/>
    <property type="match status" value="1"/>
</dbReference>
<evidence type="ECO:0000256" key="1">
    <source>
        <dbReference type="ARBA" id="ARBA00000439"/>
    </source>
</evidence>
<dbReference type="PANTHER" id="PTHR32518:SF3">
    <property type="entry name" value="4-ALPHA-GLUCANOTRANSFERASE"/>
    <property type="match status" value="1"/>
</dbReference>
<gene>
    <name evidence="11" type="ORF">EVA_06885</name>
</gene>
<dbReference type="SUPFAM" id="SSF51445">
    <property type="entry name" value="(Trans)glycosidases"/>
    <property type="match status" value="1"/>
</dbReference>
<dbReference type="EMBL" id="AMCI01001612">
    <property type="protein sequence ID" value="EJX05004.1"/>
    <property type="molecule type" value="Genomic_DNA"/>
</dbReference>
<keyword evidence="5" id="KW-0963">Cytoplasm</keyword>
<name>J9GDP5_9ZZZZ</name>
<dbReference type="Pfam" id="PF02446">
    <property type="entry name" value="Glyco_hydro_77"/>
    <property type="match status" value="1"/>
</dbReference>
<dbReference type="GO" id="GO:0005737">
    <property type="term" value="C:cytoplasm"/>
    <property type="evidence" value="ECO:0007669"/>
    <property type="project" value="UniProtKB-SubCell"/>
</dbReference>
<organism evidence="11">
    <name type="scientific">gut metagenome</name>
    <dbReference type="NCBI Taxonomy" id="749906"/>
    <lineage>
        <taxon>unclassified sequences</taxon>
        <taxon>metagenomes</taxon>
        <taxon>organismal metagenomes</taxon>
    </lineage>
</organism>
<proteinExistence type="inferred from homology"/>
<dbReference type="EC" id="2.4.1.25" evidence="4"/>
<dbReference type="PANTHER" id="PTHR32518">
    <property type="match status" value="1"/>
</dbReference>
<evidence type="ECO:0000256" key="7">
    <source>
        <dbReference type="ARBA" id="ARBA00022679"/>
    </source>
</evidence>
<dbReference type="InterPro" id="IPR003385">
    <property type="entry name" value="Glyco_hydro_77"/>
</dbReference>
<evidence type="ECO:0000256" key="6">
    <source>
        <dbReference type="ARBA" id="ARBA00022676"/>
    </source>
</evidence>
<evidence type="ECO:0000256" key="8">
    <source>
        <dbReference type="ARBA" id="ARBA00023277"/>
    </source>
</evidence>
<reference evidence="11" key="1">
    <citation type="journal article" date="2012" name="PLoS ONE">
        <title>Gene sets for utilization of primary and secondary nutrition supplies in the distal gut of endangered iberian lynx.</title>
        <authorList>
            <person name="Alcaide M."/>
            <person name="Messina E."/>
            <person name="Richter M."/>
            <person name="Bargiela R."/>
            <person name="Peplies J."/>
            <person name="Huws S.A."/>
            <person name="Newbold C.J."/>
            <person name="Golyshin P.N."/>
            <person name="Simon M.A."/>
            <person name="Lopez G."/>
            <person name="Yakimov M.M."/>
            <person name="Ferrer M."/>
        </authorList>
    </citation>
    <scope>NUCLEOTIDE SEQUENCE</scope>
</reference>
<evidence type="ECO:0000256" key="3">
    <source>
        <dbReference type="ARBA" id="ARBA00005684"/>
    </source>
</evidence>
<keyword evidence="6" id="KW-0328">Glycosyltransferase</keyword>
<accession>J9GDP5</accession>
<comment type="subcellular location">
    <subcellularLocation>
        <location evidence="2">Cytoplasm</location>
    </subcellularLocation>
</comment>
<dbReference type="InterPro" id="IPR017853">
    <property type="entry name" value="GH"/>
</dbReference>
<evidence type="ECO:0000256" key="10">
    <source>
        <dbReference type="ARBA" id="ARBA00031501"/>
    </source>
</evidence>
<keyword evidence="7 11" id="KW-0808">Transferase</keyword>
<comment type="caution">
    <text evidence="11">The sequence shown here is derived from an EMBL/GenBank/DDBJ whole genome shotgun (WGS) entry which is preliminary data.</text>
</comment>
<evidence type="ECO:0000256" key="5">
    <source>
        <dbReference type="ARBA" id="ARBA00022490"/>
    </source>
</evidence>
<comment type="catalytic activity">
    <reaction evidence="1">
        <text>Transfers a segment of a (1-&gt;4)-alpha-D-glucan to a new position in an acceptor, which may be glucose or a (1-&gt;4)-alpha-D-glucan.</text>
        <dbReference type="EC" id="2.4.1.25"/>
    </reaction>
</comment>
<dbReference type="GO" id="GO:0005975">
    <property type="term" value="P:carbohydrate metabolic process"/>
    <property type="evidence" value="ECO:0007669"/>
    <property type="project" value="InterPro"/>
</dbReference>
<dbReference type="GO" id="GO:0004134">
    <property type="term" value="F:4-alpha-glucanotransferase activity"/>
    <property type="evidence" value="ECO:0007669"/>
    <property type="project" value="UniProtKB-EC"/>
</dbReference>
<evidence type="ECO:0000313" key="11">
    <source>
        <dbReference type="EMBL" id="EJX05004.1"/>
    </source>
</evidence>
<feature type="non-terminal residue" evidence="11">
    <location>
        <position position="1"/>
    </location>
</feature>
<evidence type="ECO:0000256" key="2">
    <source>
        <dbReference type="ARBA" id="ARBA00004496"/>
    </source>
</evidence>
<evidence type="ECO:0000256" key="4">
    <source>
        <dbReference type="ARBA" id="ARBA00012560"/>
    </source>
</evidence>
<protein>
    <recommendedName>
        <fullName evidence="4">4-alpha-glucanotransferase</fullName>
        <ecNumber evidence="4">2.4.1.25</ecNumber>
    </recommendedName>
    <alternativeName>
        <fullName evidence="9">Amylomaltase</fullName>
    </alternativeName>
    <alternativeName>
        <fullName evidence="10">Disproportionating enzyme</fullName>
    </alternativeName>
</protein>
<dbReference type="AlphaFoldDB" id="J9GDP5"/>
<sequence length="150" mass="17300">SLEIQRMPKVFGLRFAQLQQNPYLSVATIATHDMPPLRLWWRENQEQTQAFWHDVLGRAGEAPAEAEAEVCEQVVAMHLESPSMLCLLALQDWLAIDATLRNPYPENEQINVPSNPNQYWQYRMHLTLEDLVQATSFNEKLRALVARSGR</sequence>
<evidence type="ECO:0000256" key="9">
    <source>
        <dbReference type="ARBA" id="ARBA00031423"/>
    </source>
</evidence>
<comment type="similarity">
    <text evidence="3">Belongs to the disproportionating enzyme family.</text>
</comment>